<dbReference type="CDD" id="cd06170">
    <property type="entry name" value="LuxR_C_like"/>
    <property type="match status" value="1"/>
</dbReference>
<gene>
    <name evidence="8" type="ORF">AN217_06555</name>
</gene>
<evidence type="ECO:0000313" key="9">
    <source>
        <dbReference type="Proteomes" id="UP000175829"/>
    </source>
</evidence>
<keyword evidence="4" id="KW-0804">Transcription</keyword>
<feature type="domain" description="HTH luxR-type" evidence="6">
    <location>
        <begin position="155"/>
        <end position="220"/>
    </location>
</feature>
<feature type="domain" description="Response regulatory" evidence="7">
    <location>
        <begin position="11"/>
        <end position="127"/>
    </location>
</feature>
<dbReference type="InterPro" id="IPR011006">
    <property type="entry name" value="CheY-like_superfamily"/>
</dbReference>
<evidence type="ECO:0000256" key="1">
    <source>
        <dbReference type="ARBA" id="ARBA00022553"/>
    </source>
</evidence>
<dbReference type="PANTHER" id="PTHR43214">
    <property type="entry name" value="TWO-COMPONENT RESPONSE REGULATOR"/>
    <property type="match status" value="1"/>
</dbReference>
<feature type="modified residue" description="4-aspartylphosphate" evidence="5">
    <location>
        <position position="62"/>
    </location>
</feature>
<protein>
    <submittedName>
        <fullName evidence="8">LuxR family transcriptional regulator</fullName>
    </submittedName>
</protein>
<dbReference type="SUPFAM" id="SSF46894">
    <property type="entry name" value="C-terminal effector domain of the bipartite response regulators"/>
    <property type="match status" value="1"/>
</dbReference>
<dbReference type="CDD" id="cd17535">
    <property type="entry name" value="REC_NarL-like"/>
    <property type="match status" value="1"/>
</dbReference>
<dbReference type="Gene3D" id="3.40.50.2300">
    <property type="match status" value="1"/>
</dbReference>
<reference evidence="8 9" key="1">
    <citation type="journal article" date="2016" name="Front. Microbiol.">
        <title>Comparative Genomics Analysis of Streptomyces Species Reveals Their Adaptation to the Marine Environment and Their Diversity at the Genomic Level.</title>
        <authorList>
            <person name="Tian X."/>
            <person name="Zhang Z."/>
            <person name="Yang T."/>
            <person name="Chen M."/>
            <person name="Li J."/>
            <person name="Chen F."/>
            <person name="Yang J."/>
            <person name="Li W."/>
            <person name="Zhang B."/>
            <person name="Zhang Z."/>
            <person name="Wu J."/>
            <person name="Zhang C."/>
            <person name="Long L."/>
            <person name="Xiao J."/>
        </authorList>
    </citation>
    <scope>NUCLEOTIDE SEQUENCE [LARGE SCALE GENOMIC DNA]</scope>
    <source>
        <strain evidence="8 9">SCSIO M10379</strain>
    </source>
</reference>
<sequence length="231" mass="24967">MSNPPARDRVRVLIADDESLVRAGLRLILSQAADLDVVAEAADGAQAVELAVRHEVDVALLDIRMPGTDGLEAAARLATTAPWLSCLVLTTFTEERYLSLAIDKGVSGFLVKDIEPVELISAVRSAARGHAVVSPQMTRHLLDRYAEHEPRRATAREHVARLTDRERDVLVHVGVGLTNAQIAARLYVSEGTVKADIRRILSVLACETRARAALIAHDAGLLDGAPDESEH</sequence>
<dbReference type="InterPro" id="IPR001789">
    <property type="entry name" value="Sig_transdc_resp-reg_receiver"/>
</dbReference>
<dbReference type="PANTHER" id="PTHR43214:SF24">
    <property type="entry name" value="TRANSCRIPTIONAL REGULATORY PROTEIN NARL-RELATED"/>
    <property type="match status" value="1"/>
</dbReference>
<organism evidence="8 9">
    <name type="scientific">Streptomyces qinglanensis</name>
    <dbReference type="NCBI Taxonomy" id="943816"/>
    <lineage>
        <taxon>Bacteria</taxon>
        <taxon>Bacillati</taxon>
        <taxon>Actinomycetota</taxon>
        <taxon>Actinomycetes</taxon>
        <taxon>Kitasatosporales</taxon>
        <taxon>Streptomycetaceae</taxon>
        <taxon>Streptomyces</taxon>
    </lineage>
</organism>
<keyword evidence="1 5" id="KW-0597">Phosphoprotein</keyword>
<dbReference type="InterPro" id="IPR000792">
    <property type="entry name" value="Tscrpt_reg_LuxR_C"/>
</dbReference>
<proteinExistence type="predicted"/>
<dbReference type="InterPro" id="IPR039420">
    <property type="entry name" value="WalR-like"/>
</dbReference>
<evidence type="ECO:0000256" key="2">
    <source>
        <dbReference type="ARBA" id="ARBA00023015"/>
    </source>
</evidence>
<dbReference type="Pfam" id="PF00196">
    <property type="entry name" value="GerE"/>
    <property type="match status" value="1"/>
</dbReference>
<dbReference type="AlphaFoldDB" id="A0A1E7K0X2"/>
<evidence type="ECO:0000256" key="4">
    <source>
        <dbReference type="ARBA" id="ARBA00023163"/>
    </source>
</evidence>
<dbReference type="InterPro" id="IPR016032">
    <property type="entry name" value="Sig_transdc_resp-reg_C-effctor"/>
</dbReference>
<evidence type="ECO:0000259" key="6">
    <source>
        <dbReference type="PROSITE" id="PS50043"/>
    </source>
</evidence>
<dbReference type="GO" id="GO:0006355">
    <property type="term" value="P:regulation of DNA-templated transcription"/>
    <property type="evidence" value="ECO:0007669"/>
    <property type="project" value="InterPro"/>
</dbReference>
<accession>A0A1E7K0X2</accession>
<evidence type="ECO:0000256" key="3">
    <source>
        <dbReference type="ARBA" id="ARBA00023125"/>
    </source>
</evidence>
<keyword evidence="3" id="KW-0238">DNA-binding</keyword>
<name>A0A1E7K0X2_9ACTN</name>
<dbReference type="SMART" id="SM00448">
    <property type="entry name" value="REC"/>
    <property type="match status" value="1"/>
</dbReference>
<dbReference type="SUPFAM" id="SSF52172">
    <property type="entry name" value="CheY-like"/>
    <property type="match status" value="1"/>
</dbReference>
<dbReference type="InterPro" id="IPR058245">
    <property type="entry name" value="NreC/VraR/RcsB-like_REC"/>
</dbReference>
<dbReference type="PROSITE" id="PS50110">
    <property type="entry name" value="RESPONSE_REGULATORY"/>
    <property type="match status" value="1"/>
</dbReference>
<dbReference type="PRINTS" id="PR00038">
    <property type="entry name" value="HTHLUXR"/>
</dbReference>
<evidence type="ECO:0000313" key="8">
    <source>
        <dbReference type="EMBL" id="OEU97583.1"/>
    </source>
</evidence>
<evidence type="ECO:0000256" key="5">
    <source>
        <dbReference type="PROSITE-ProRule" id="PRU00169"/>
    </source>
</evidence>
<dbReference type="Pfam" id="PF00072">
    <property type="entry name" value="Response_reg"/>
    <property type="match status" value="1"/>
</dbReference>
<dbReference type="RefSeq" id="WP_069991100.1">
    <property type="nucleotide sequence ID" value="NZ_LJGV01000022.1"/>
</dbReference>
<comment type="caution">
    <text evidence="8">The sequence shown here is derived from an EMBL/GenBank/DDBJ whole genome shotgun (WGS) entry which is preliminary data.</text>
</comment>
<dbReference type="GO" id="GO:0000160">
    <property type="term" value="P:phosphorelay signal transduction system"/>
    <property type="evidence" value="ECO:0007669"/>
    <property type="project" value="InterPro"/>
</dbReference>
<keyword evidence="2" id="KW-0805">Transcription regulation</keyword>
<evidence type="ECO:0000259" key="7">
    <source>
        <dbReference type="PROSITE" id="PS50110"/>
    </source>
</evidence>
<dbReference type="GO" id="GO:0003677">
    <property type="term" value="F:DNA binding"/>
    <property type="evidence" value="ECO:0007669"/>
    <property type="project" value="UniProtKB-KW"/>
</dbReference>
<dbReference type="EMBL" id="LJGV01000022">
    <property type="protein sequence ID" value="OEU97583.1"/>
    <property type="molecule type" value="Genomic_DNA"/>
</dbReference>
<dbReference type="SMART" id="SM00421">
    <property type="entry name" value="HTH_LUXR"/>
    <property type="match status" value="1"/>
</dbReference>
<dbReference type="Proteomes" id="UP000175829">
    <property type="component" value="Unassembled WGS sequence"/>
</dbReference>
<dbReference type="PROSITE" id="PS50043">
    <property type="entry name" value="HTH_LUXR_2"/>
    <property type="match status" value="1"/>
</dbReference>